<accession>A0A1T5DSF5</accession>
<evidence type="ECO:0008006" key="4">
    <source>
        <dbReference type="Google" id="ProtNLM"/>
    </source>
</evidence>
<reference evidence="3" key="1">
    <citation type="submission" date="2017-02" db="EMBL/GenBank/DDBJ databases">
        <authorList>
            <person name="Varghese N."/>
            <person name="Submissions S."/>
        </authorList>
    </citation>
    <scope>NUCLEOTIDE SEQUENCE [LARGE SCALE GENOMIC DNA]</scope>
    <source>
        <strain evidence="3">DSM 23405</strain>
    </source>
</reference>
<feature type="transmembrane region" description="Helical" evidence="1">
    <location>
        <begin position="117"/>
        <end position="135"/>
    </location>
</feature>
<gene>
    <name evidence="2" type="ORF">SAMN05660776_2764</name>
</gene>
<name>A0A1T5DSF5_9FLAO</name>
<keyword evidence="1" id="KW-1133">Transmembrane helix</keyword>
<evidence type="ECO:0000256" key="1">
    <source>
        <dbReference type="SAM" id="Phobius"/>
    </source>
</evidence>
<sequence>MKEILIKKYVIYLFGGSIFIFLLNKLYFRSWIFKNDVPEFLHILSFSIPNLIEAIIATLILTGILLQVREHFNKKFGFIKTLHIHLIALGLATVYVISQELKFHNLGGNNVYDLNDLVASITGLIGTFVIIRMFGFTR</sequence>
<dbReference type="EMBL" id="FUYY01000006">
    <property type="protein sequence ID" value="SKB74500.1"/>
    <property type="molecule type" value="Genomic_DNA"/>
</dbReference>
<proteinExistence type="predicted"/>
<keyword evidence="1" id="KW-0472">Membrane</keyword>
<organism evidence="2 3">
    <name type="scientific">Salegentibacter holothuriorum</name>
    <dbReference type="NCBI Taxonomy" id="241145"/>
    <lineage>
        <taxon>Bacteria</taxon>
        <taxon>Pseudomonadati</taxon>
        <taxon>Bacteroidota</taxon>
        <taxon>Flavobacteriia</taxon>
        <taxon>Flavobacteriales</taxon>
        <taxon>Flavobacteriaceae</taxon>
        <taxon>Salegentibacter</taxon>
    </lineage>
</organism>
<keyword evidence="1" id="KW-0812">Transmembrane</keyword>
<feature type="transmembrane region" description="Helical" evidence="1">
    <location>
        <begin position="40"/>
        <end position="66"/>
    </location>
</feature>
<dbReference type="RefSeq" id="WP_079721610.1">
    <property type="nucleotide sequence ID" value="NZ_FUYY01000006.1"/>
</dbReference>
<feature type="transmembrane region" description="Helical" evidence="1">
    <location>
        <begin position="9"/>
        <end position="28"/>
    </location>
</feature>
<evidence type="ECO:0000313" key="3">
    <source>
        <dbReference type="Proteomes" id="UP000190230"/>
    </source>
</evidence>
<dbReference type="Proteomes" id="UP000190230">
    <property type="component" value="Unassembled WGS sequence"/>
</dbReference>
<keyword evidence="3" id="KW-1185">Reference proteome</keyword>
<dbReference type="AlphaFoldDB" id="A0A1T5DSF5"/>
<protein>
    <recommendedName>
        <fullName evidence="4">VanZ like family protein</fullName>
    </recommendedName>
</protein>
<dbReference type="OrthoDB" id="1165031at2"/>
<feature type="transmembrane region" description="Helical" evidence="1">
    <location>
        <begin position="78"/>
        <end position="97"/>
    </location>
</feature>
<evidence type="ECO:0000313" key="2">
    <source>
        <dbReference type="EMBL" id="SKB74500.1"/>
    </source>
</evidence>